<dbReference type="Proteomes" id="UP000636793">
    <property type="component" value="Unassembled WGS sequence"/>
</dbReference>
<dbReference type="InterPro" id="IPR020846">
    <property type="entry name" value="MFS_dom"/>
</dbReference>
<feature type="transmembrane region" description="Helical" evidence="6">
    <location>
        <begin position="249"/>
        <end position="266"/>
    </location>
</feature>
<reference evidence="8" key="1">
    <citation type="journal article" date="2014" name="Int. J. Syst. Evol. Microbiol.">
        <title>Complete genome sequence of Corynebacterium casei LMG S-19264T (=DSM 44701T), isolated from a smear-ripened cheese.</title>
        <authorList>
            <consortium name="US DOE Joint Genome Institute (JGI-PGF)"/>
            <person name="Walter F."/>
            <person name="Albersmeier A."/>
            <person name="Kalinowski J."/>
            <person name="Ruckert C."/>
        </authorList>
    </citation>
    <scope>NUCLEOTIDE SEQUENCE</scope>
    <source>
        <strain evidence="8">CGMCC 1.15085</strain>
    </source>
</reference>
<evidence type="ECO:0000256" key="5">
    <source>
        <dbReference type="ARBA" id="ARBA00023136"/>
    </source>
</evidence>
<evidence type="ECO:0000256" key="4">
    <source>
        <dbReference type="ARBA" id="ARBA00022989"/>
    </source>
</evidence>
<keyword evidence="3 6" id="KW-0812">Transmembrane</keyword>
<dbReference type="PANTHER" id="PTHR42688:SF1">
    <property type="entry name" value="BLR5212 PROTEIN"/>
    <property type="match status" value="1"/>
</dbReference>
<feature type="transmembrane region" description="Helical" evidence="6">
    <location>
        <begin position="73"/>
        <end position="99"/>
    </location>
</feature>
<protein>
    <submittedName>
        <fullName evidence="8">Major facilitator superfamily protein</fullName>
    </submittedName>
</protein>
<sequence length="396" mass="40822">MRFVVGFGVVAGLGDFVYEGARSVVGPYLATFGASAAAVGLVTGAGEAVALLFRLVSGPLTDRTQRPWPITIAGYAITMVAVPLLAVGQLLWQVVILVIGERFGKAVRSPAKGTMLAAASSSIGRGRAFAIQEALDQAGAVVGPLVVAAMVAISGYRLGFAVLAIPAAASLVVLAVLRLRAPHPEAYETVTADGQETKNVGEQGGRPQLSARFWGYSAFTALTMLGYATFAVLAFHLQVRHVVPTYEIPIIYAAAMGVDAVAALGSGWIYDRVGLRGLVVLPMLAAIVPALSFSTDVALVWVGALVWGAAMGVHESTMKAAVADLVPPSRRGSGYGIFAAVYGVAWLAGSAAIGALYDVSVTAIVVFTTVAQLVALLAFFAFLAGGDDARGNRTVL</sequence>
<comment type="subcellular location">
    <subcellularLocation>
        <location evidence="1">Cell membrane</location>
        <topology evidence="1">Multi-pass membrane protein</topology>
    </subcellularLocation>
</comment>
<feature type="transmembrane region" description="Helical" evidence="6">
    <location>
        <begin position="335"/>
        <end position="357"/>
    </location>
</feature>
<reference evidence="8" key="2">
    <citation type="submission" date="2020-09" db="EMBL/GenBank/DDBJ databases">
        <authorList>
            <person name="Sun Q."/>
            <person name="Zhou Y."/>
        </authorList>
    </citation>
    <scope>NUCLEOTIDE SEQUENCE</scope>
    <source>
        <strain evidence="8">CGMCC 1.15085</strain>
    </source>
</reference>
<proteinExistence type="predicted"/>
<dbReference type="SUPFAM" id="SSF103473">
    <property type="entry name" value="MFS general substrate transporter"/>
    <property type="match status" value="1"/>
</dbReference>
<comment type="caution">
    <text evidence="8">The sequence shown here is derived from an EMBL/GenBank/DDBJ whole genome shotgun (WGS) entry which is preliminary data.</text>
</comment>
<feature type="transmembrane region" description="Helical" evidence="6">
    <location>
        <begin position="297"/>
        <end position="314"/>
    </location>
</feature>
<dbReference type="Gene3D" id="1.20.1250.20">
    <property type="entry name" value="MFS general substrate transporter like domains"/>
    <property type="match status" value="1"/>
</dbReference>
<dbReference type="EMBL" id="BMHI01000002">
    <property type="protein sequence ID" value="GGB23826.1"/>
    <property type="molecule type" value="Genomic_DNA"/>
</dbReference>
<dbReference type="GO" id="GO:0005886">
    <property type="term" value="C:plasma membrane"/>
    <property type="evidence" value="ECO:0007669"/>
    <property type="project" value="UniProtKB-SubCell"/>
</dbReference>
<keyword evidence="4 6" id="KW-1133">Transmembrane helix</keyword>
<dbReference type="Pfam" id="PF07690">
    <property type="entry name" value="MFS_1"/>
    <property type="match status" value="1"/>
</dbReference>
<evidence type="ECO:0000256" key="3">
    <source>
        <dbReference type="ARBA" id="ARBA00022692"/>
    </source>
</evidence>
<accession>A0A916T108</accession>
<name>A0A916T108_9MICO</name>
<dbReference type="InterPro" id="IPR036259">
    <property type="entry name" value="MFS_trans_sf"/>
</dbReference>
<keyword evidence="9" id="KW-1185">Reference proteome</keyword>
<feature type="transmembrane region" description="Helical" evidence="6">
    <location>
        <begin position="273"/>
        <end position="291"/>
    </location>
</feature>
<feature type="domain" description="Major facilitator superfamily (MFS) profile" evidence="7">
    <location>
        <begin position="1"/>
        <end position="389"/>
    </location>
</feature>
<keyword evidence="5 6" id="KW-0472">Membrane</keyword>
<organism evidence="8 9">
    <name type="scientific">Flexivirga endophytica</name>
    <dbReference type="NCBI Taxonomy" id="1849103"/>
    <lineage>
        <taxon>Bacteria</taxon>
        <taxon>Bacillati</taxon>
        <taxon>Actinomycetota</taxon>
        <taxon>Actinomycetes</taxon>
        <taxon>Micrococcales</taxon>
        <taxon>Dermacoccaceae</taxon>
        <taxon>Flexivirga</taxon>
    </lineage>
</organism>
<feature type="transmembrane region" description="Helical" evidence="6">
    <location>
        <begin position="213"/>
        <end position="237"/>
    </location>
</feature>
<evidence type="ECO:0000256" key="2">
    <source>
        <dbReference type="ARBA" id="ARBA00022475"/>
    </source>
</evidence>
<gene>
    <name evidence="8" type="ORF">GCM10011492_12150</name>
</gene>
<dbReference type="CDD" id="cd17370">
    <property type="entry name" value="MFS_MJ1317_like"/>
    <property type="match status" value="1"/>
</dbReference>
<dbReference type="GO" id="GO:0022857">
    <property type="term" value="F:transmembrane transporter activity"/>
    <property type="evidence" value="ECO:0007669"/>
    <property type="project" value="InterPro"/>
</dbReference>
<keyword evidence="2" id="KW-1003">Cell membrane</keyword>
<evidence type="ECO:0000259" key="7">
    <source>
        <dbReference type="PROSITE" id="PS50850"/>
    </source>
</evidence>
<dbReference type="InterPro" id="IPR052425">
    <property type="entry name" value="Uncharacterized_MFS-type"/>
</dbReference>
<evidence type="ECO:0000256" key="1">
    <source>
        <dbReference type="ARBA" id="ARBA00004651"/>
    </source>
</evidence>
<dbReference type="PANTHER" id="PTHR42688">
    <property type="entry name" value="CONSERVED PROTEIN"/>
    <property type="match status" value="1"/>
</dbReference>
<dbReference type="InterPro" id="IPR011701">
    <property type="entry name" value="MFS"/>
</dbReference>
<evidence type="ECO:0000313" key="9">
    <source>
        <dbReference type="Proteomes" id="UP000636793"/>
    </source>
</evidence>
<feature type="transmembrane region" description="Helical" evidence="6">
    <location>
        <begin position="159"/>
        <end position="177"/>
    </location>
</feature>
<dbReference type="PROSITE" id="PS50850">
    <property type="entry name" value="MFS"/>
    <property type="match status" value="1"/>
</dbReference>
<feature type="transmembrane region" description="Helical" evidence="6">
    <location>
        <begin position="363"/>
        <end position="384"/>
    </location>
</feature>
<evidence type="ECO:0000256" key="6">
    <source>
        <dbReference type="SAM" id="Phobius"/>
    </source>
</evidence>
<evidence type="ECO:0000313" key="8">
    <source>
        <dbReference type="EMBL" id="GGB23826.1"/>
    </source>
</evidence>
<dbReference type="AlphaFoldDB" id="A0A916T108"/>
<feature type="transmembrane region" description="Helical" evidence="6">
    <location>
        <begin position="28"/>
        <end position="53"/>
    </location>
</feature>